<dbReference type="GO" id="GO:0048484">
    <property type="term" value="P:enteric nervous system development"/>
    <property type="evidence" value="ECO:0007669"/>
    <property type="project" value="InterPro"/>
</dbReference>
<dbReference type="SUPFAM" id="SSF81321">
    <property type="entry name" value="Family A G protein-coupled receptor-like"/>
    <property type="match status" value="1"/>
</dbReference>
<name>A0AAY4C2G5_9TELE</name>
<dbReference type="Ensembl" id="ENSDCDT00010033830.1">
    <property type="protein sequence ID" value="ENSDCDP00010027350.1"/>
    <property type="gene ID" value="ENSDCDG00010017258.1"/>
</dbReference>
<feature type="domain" description="G-protein coupled receptors family 1 profile" evidence="10">
    <location>
        <begin position="119"/>
        <end position="243"/>
    </location>
</feature>
<dbReference type="PRINTS" id="PR00366">
    <property type="entry name" value="ENDOTHELINR"/>
</dbReference>
<keyword evidence="8" id="KW-0807">Transducer</keyword>
<dbReference type="PRINTS" id="PR00237">
    <property type="entry name" value="GPCRRHODOPSN"/>
</dbReference>
<evidence type="ECO:0000256" key="2">
    <source>
        <dbReference type="ARBA" id="ARBA00022475"/>
    </source>
</evidence>
<dbReference type="GO" id="GO:0042310">
    <property type="term" value="P:vasoconstriction"/>
    <property type="evidence" value="ECO:0007669"/>
    <property type="project" value="InterPro"/>
</dbReference>
<dbReference type="Pfam" id="PF00001">
    <property type="entry name" value="7tm_1"/>
    <property type="match status" value="1"/>
</dbReference>
<keyword evidence="6 9" id="KW-0472">Membrane</keyword>
<dbReference type="PROSITE" id="PS50262">
    <property type="entry name" value="G_PROTEIN_RECEP_F1_2"/>
    <property type="match status" value="1"/>
</dbReference>
<dbReference type="GO" id="GO:0048066">
    <property type="term" value="P:developmental pigmentation"/>
    <property type="evidence" value="ECO:0007669"/>
    <property type="project" value="TreeGrafter"/>
</dbReference>
<keyword evidence="7" id="KW-0675">Receptor</keyword>
<feature type="transmembrane region" description="Helical" evidence="9">
    <location>
        <begin position="104"/>
        <end position="133"/>
    </location>
</feature>
<dbReference type="GO" id="GO:0004962">
    <property type="term" value="F:endothelin receptor activity"/>
    <property type="evidence" value="ECO:0007669"/>
    <property type="project" value="InterPro"/>
</dbReference>
<keyword evidence="2" id="KW-1003">Cell membrane</keyword>
<feature type="transmembrane region" description="Helical" evidence="9">
    <location>
        <begin position="172"/>
        <end position="198"/>
    </location>
</feature>
<evidence type="ECO:0000256" key="5">
    <source>
        <dbReference type="ARBA" id="ARBA00023040"/>
    </source>
</evidence>
<dbReference type="GO" id="GO:0008217">
    <property type="term" value="P:regulation of blood pressure"/>
    <property type="evidence" value="ECO:0007669"/>
    <property type="project" value="InterPro"/>
</dbReference>
<keyword evidence="4 9" id="KW-1133">Transmembrane helix</keyword>
<evidence type="ECO:0000256" key="9">
    <source>
        <dbReference type="SAM" id="Phobius"/>
    </source>
</evidence>
<dbReference type="Proteomes" id="UP000694580">
    <property type="component" value="Unplaced"/>
</dbReference>
<dbReference type="InterPro" id="IPR051193">
    <property type="entry name" value="GPCR_endothelin_rcpt"/>
</dbReference>
<keyword evidence="12" id="KW-1185">Reference proteome</keyword>
<sequence length="325" mass="36834">AESSSVLFLVAAGGQCRTINPNGNFPPLKTNLCVATPTPTGRHNNSLRAALQPPSCIQATTVHRLFQYINTALSCLVFVVGIVGNSTLLRIIGQNRSMRTGPNALIASLALGDLLYISIAIVCIWCVSVVLAVPEAVGFNMVVFDYNNQTTQTCMLHPKSAFMRFYRDVKDWWLFGFYFCVPLLCSVIFYTLMTCEMLHHRKGSLRIALNEHLKQRREVAKAVFSLVVIFALCWFPLHLSRILKKLIYRPNDIRRCDLLRYNFPSFSHTFSGITSLRIIHNFVHFPTFQSCLCCWCHSAGFLFRRGSFQLSSLTRQNQLQKLQLT</sequence>
<dbReference type="InterPro" id="IPR000499">
    <property type="entry name" value="Endthln_rcpt"/>
</dbReference>
<proteinExistence type="predicted"/>
<dbReference type="InterPro" id="IPR000276">
    <property type="entry name" value="GPCR_Rhodpsn"/>
</dbReference>
<evidence type="ECO:0000313" key="12">
    <source>
        <dbReference type="Proteomes" id="UP000694580"/>
    </source>
</evidence>
<comment type="subcellular location">
    <subcellularLocation>
        <location evidence="1">Cell membrane</location>
        <topology evidence="1">Multi-pass membrane protein</topology>
    </subcellularLocation>
</comment>
<evidence type="ECO:0000259" key="10">
    <source>
        <dbReference type="PROSITE" id="PS50262"/>
    </source>
</evidence>
<reference evidence="11" key="2">
    <citation type="submission" date="2025-09" db="UniProtKB">
        <authorList>
            <consortium name="Ensembl"/>
        </authorList>
    </citation>
    <scope>IDENTIFICATION</scope>
</reference>
<gene>
    <name evidence="11" type="primary">ednrab</name>
</gene>
<evidence type="ECO:0000256" key="8">
    <source>
        <dbReference type="ARBA" id="ARBA00023224"/>
    </source>
</evidence>
<evidence type="ECO:0000256" key="7">
    <source>
        <dbReference type="ARBA" id="ARBA00023170"/>
    </source>
</evidence>
<feature type="transmembrane region" description="Helical" evidence="9">
    <location>
        <begin position="219"/>
        <end position="237"/>
    </location>
</feature>
<dbReference type="PANTHER" id="PTHR46099">
    <property type="entry name" value="G_PROTEIN_RECEP_F1_2 DOMAIN-CONTAINING PROTEIN"/>
    <property type="match status" value="1"/>
</dbReference>
<dbReference type="InterPro" id="IPR017452">
    <property type="entry name" value="GPCR_Rhodpsn_7TM"/>
</dbReference>
<keyword evidence="3 9" id="KW-0812">Transmembrane</keyword>
<evidence type="ECO:0000256" key="6">
    <source>
        <dbReference type="ARBA" id="ARBA00023136"/>
    </source>
</evidence>
<dbReference type="AlphaFoldDB" id="A0AAY4C2G5"/>
<reference evidence="11" key="1">
    <citation type="submission" date="2025-08" db="UniProtKB">
        <authorList>
            <consortium name="Ensembl"/>
        </authorList>
    </citation>
    <scope>IDENTIFICATION</scope>
</reference>
<accession>A0AAY4C2G5</accession>
<dbReference type="Gene3D" id="1.20.1070.10">
    <property type="entry name" value="Rhodopsin 7-helix transmembrane proteins"/>
    <property type="match status" value="2"/>
</dbReference>
<evidence type="ECO:0000256" key="1">
    <source>
        <dbReference type="ARBA" id="ARBA00004651"/>
    </source>
</evidence>
<evidence type="ECO:0000313" key="11">
    <source>
        <dbReference type="Ensembl" id="ENSDCDP00010027350.1"/>
    </source>
</evidence>
<protein>
    <recommendedName>
        <fullName evidence="10">G-protein coupled receptors family 1 profile domain-containing protein</fullName>
    </recommendedName>
</protein>
<evidence type="ECO:0000256" key="4">
    <source>
        <dbReference type="ARBA" id="ARBA00022989"/>
    </source>
</evidence>
<feature type="transmembrane region" description="Helical" evidence="9">
    <location>
        <begin position="68"/>
        <end position="92"/>
    </location>
</feature>
<evidence type="ECO:0000256" key="3">
    <source>
        <dbReference type="ARBA" id="ARBA00022692"/>
    </source>
</evidence>
<dbReference type="PANTHER" id="PTHR46099:SF2">
    <property type="entry name" value="ENDOTHELIN-1 RECEPTOR"/>
    <property type="match status" value="1"/>
</dbReference>
<dbReference type="GO" id="GO:0005886">
    <property type="term" value="C:plasma membrane"/>
    <property type="evidence" value="ECO:0007669"/>
    <property type="project" value="UniProtKB-SubCell"/>
</dbReference>
<dbReference type="GeneTree" id="ENSGT01150000286932"/>
<keyword evidence="5" id="KW-0297">G-protein coupled receptor</keyword>
<organism evidence="11 12">
    <name type="scientific">Denticeps clupeoides</name>
    <name type="common">denticle herring</name>
    <dbReference type="NCBI Taxonomy" id="299321"/>
    <lineage>
        <taxon>Eukaryota</taxon>
        <taxon>Metazoa</taxon>
        <taxon>Chordata</taxon>
        <taxon>Craniata</taxon>
        <taxon>Vertebrata</taxon>
        <taxon>Euteleostomi</taxon>
        <taxon>Actinopterygii</taxon>
        <taxon>Neopterygii</taxon>
        <taxon>Teleostei</taxon>
        <taxon>Clupei</taxon>
        <taxon>Clupeiformes</taxon>
        <taxon>Denticipitoidei</taxon>
        <taxon>Denticipitidae</taxon>
        <taxon>Denticeps</taxon>
    </lineage>
</organism>